<protein>
    <submittedName>
        <fullName evidence="2">LLM class flavin-dependent oxidoreductase</fullName>
    </submittedName>
</protein>
<feature type="domain" description="Luciferase-like" evidence="1">
    <location>
        <begin position="17"/>
        <end position="281"/>
    </location>
</feature>
<evidence type="ECO:0000313" key="3">
    <source>
        <dbReference type="Proteomes" id="UP000308917"/>
    </source>
</evidence>
<dbReference type="Gene3D" id="3.20.20.30">
    <property type="entry name" value="Luciferase-like domain"/>
    <property type="match status" value="1"/>
</dbReference>
<dbReference type="EMBL" id="STFG01000006">
    <property type="protein sequence ID" value="THU02567.1"/>
    <property type="molecule type" value="Genomic_DNA"/>
</dbReference>
<sequence>MRIDLAGWSRDATLGGHREFLAFFEAAERMGFDGVWFHEFRLQAEPWPYPCPLLLAAALLARTERLRVGTSVLVSALHEPALLAEQIAQLQFQGQGRFDAGIGRGTDPQTLTAMGISADQTRERFEQTMALLQAQASSSAPEHARAPHLFVAASSQSSIDEAVRVRVPLLLSLEPPEATQLERLALSPAQSPQQLQWMRQHSSLSRYVCIGQTAQEVQEQLESLWPLLWHRRLYFAGKRGVAPHEVPPLDRTSMLREQFIHGTPDQCWEQIQQTVAQTGSRHWRLVFNANGLWSRETAAQGMRLFSQTLLSPLQRL</sequence>
<comment type="caution">
    <text evidence="2">The sequence shown here is derived from an EMBL/GenBank/DDBJ whole genome shotgun (WGS) entry which is preliminary data.</text>
</comment>
<dbReference type="PANTHER" id="PTHR30137">
    <property type="entry name" value="LUCIFERASE-LIKE MONOOXYGENASE"/>
    <property type="match status" value="1"/>
</dbReference>
<proteinExistence type="predicted"/>
<dbReference type="OrthoDB" id="7055978at2"/>
<dbReference type="Pfam" id="PF00296">
    <property type="entry name" value="Bac_luciferase"/>
    <property type="match status" value="1"/>
</dbReference>
<dbReference type="InterPro" id="IPR050766">
    <property type="entry name" value="Bact_Lucif_Oxidored"/>
</dbReference>
<dbReference type="AlphaFoldDB" id="A0A4S8F654"/>
<accession>A0A4S8F654</accession>
<organism evidence="2 3">
    <name type="scientific">Lampropedia puyangensis</name>
    <dbReference type="NCBI Taxonomy" id="1330072"/>
    <lineage>
        <taxon>Bacteria</taxon>
        <taxon>Pseudomonadati</taxon>
        <taxon>Pseudomonadota</taxon>
        <taxon>Betaproteobacteria</taxon>
        <taxon>Burkholderiales</taxon>
        <taxon>Comamonadaceae</taxon>
        <taxon>Lampropedia</taxon>
    </lineage>
</organism>
<evidence type="ECO:0000313" key="2">
    <source>
        <dbReference type="EMBL" id="THU02567.1"/>
    </source>
</evidence>
<dbReference type="Proteomes" id="UP000308917">
    <property type="component" value="Unassembled WGS sequence"/>
</dbReference>
<dbReference type="GO" id="GO:0016705">
    <property type="term" value="F:oxidoreductase activity, acting on paired donors, with incorporation or reduction of molecular oxygen"/>
    <property type="evidence" value="ECO:0007669"/>
    <property type="project" value="InterPro"/>
</dbReference>
<dbReference type="PANTHER" id="PTHR30137:SF6">
    <property type="entry name" value="LUCIFERASE-LIKE MONOOXYGENASE"/>
    <property type="match status" value="1"/>
</dbReference>
<gene>
    <name evidence="2" type="ORF">E9531_07790</name>
</gene>
<dbReference type="SUPFAM" id="SSF51679">
    <property type="entry name" value="Bacterial luciferase-like"/>
    <property type="match status" value="1"/>
</dbReference>
<keyword evidence="3" id="KW-1185">Reference proteome</keyword>
<dbReference type="RefSeq" id="WP_136573187.1">
    <property type="nucleotide sequence ID" value="NZ_STFG01000006.1"/>
</dbReference>
<dbReference type="GO" id="GO:0005829">
    <property type="term" value="C:cytosol"/>
    <property type="evidence" value="ECO:0007669"/>
    <property type="project" value="TreeGrafter"/>
</dbReference>
<dbReference type="InterPro" id="IPR011251">
    <property type="entry name" value="Luciferase-like_dom"/>
</dbReference>
<name>A0A4S8F654_9BURK</name>
<dbReference type="InterPro" id="IPR036661">
    <property type="entry name" value="Luciferase-like_sf"/>
</dbReference>
<evidence type="ECO:0000259" key="1">
    <source>
        <dbReference type="Pfam" id="PF00296"/>
    </source>
</evidence>
<reference evidence="2 3" key="1">
    <citation type="journal article" date="2015" name="Antonie Van Leeuwenhoek">
        <title>Lampropedia puyangensis sp. nov., isolated from symptomatic bark of Populus ? euramericana canker and emended description of Lampropedia hyalina (Ehrenberg 1832) Lee et al. 2004.</title>
        <authorList>
            <person name="Li Y."/>
            <person name="Wang T."/>
            <person name="Piao C.G."/>
            <person name="Wang L.F."/>
            <person name="Tian G.Z."/>
            <person name="Zhu T.H."/>
            <person name="Guo M.W."/>
        </authorList>
    </citation>
    <scope>NUCLEOTIDE SEQUENCE [LARGE SCALE GENOMIC DNA]</scope>
    <source>
        <strain evidence="2 3">2-bin</strain>
    </source>
</reference>